<evidence type="ECO:0000256" key="1">
    <source>
        <dbReference type="SAM" id="MobiDB-lite"/>
    </source>
</evidence>
<evidence type="ECO:0000313" key="3">
    <source>
        <dbReference type="Proteomes" id="UP000510660"/>
    </source>
</evidence>
<dbReference type="EMBL" id="CP047415">
    <property type="protein sequence ID" value="QLL74345.1"/>
    <property type="molecule type" value="Genomic_DNA"/>
</dbReference>
<feature type="compositionally biased region" description="Basic and acidic residues" evidence="1">
    <location>
        <begin position="353"/>
        <end position="362"/>
    </location>
</feature>
<proteinExistence type="predicted"/>
<name>A0A7H9EAW9_9LACO</name>
<sequence>MPDNTNTQSESTHISDTFVPEVFGNYVLNQSRKTNRLIASGILTPDPDLGPRLTEPGTKITVPFVNDLYGDPDNWTDTDDIKMNKLSTGKQMGIKSYQAKRFGWTDLSETVSGAPLEQAIATRFVNFWNTADNVHLVKLLQGVMNVDKVHDAKVFDATTVTPSQAQFDARGFLASIGLMGDVDNPTLTRIAVNSATYSMMKAQNLIDTVQPSAGGLPIAIYNGMQIVRDDEIPVDLSDKTKPSTISYIFAPGAVRYSAAMLASDPWYDPNKDGGTRSITQKRISVMHVAGTSVKTDFSPAKSGFPTFDEMADSKTWEVVDGIDTKSIGVVAYKAELDPMFVSGADATGGNNKGTDDSKGAKK</sequence>
<organism evidence="2 3">
    <name type="scientific">Lactobacillus crispatus</name>
    <dbReference type="NCBI Taxonomy" id="47770"/>
    <lineage>
        <taxon>Bacteria</taxon>
        <taxon>Bacillati</taxon>
        <taxon>Bacillota</taxon>
        <taxon>Bacilli</taxon>
        <taxon>Lactobacillales</taxon>
        <taxon>Lactobacillaceae</taxon>
        <taxon>Lactobacillus</taxon>
    </lineage>
</organism>
<reference evidence="2 3" key="1">
    <citation type="submission" date="2020-01" db="EMBL/GenBank/DDBJ databases">
        <title>Complete and circular genome sequences of six lactobacillus isolates from horses.</title>
        <authorList>
            <person name="Hassan H.M."/>
        </authorList>
    </citation>
    <scope>NUCLEOTIDE SEQUENCE [LARGE SCALE GENOMIC DNA]</scope>
    <source>
        <strain evidence="2 3">1D</strain>
    </source>
</reference>
<gene>
    <name evidence="2" type="ORF">GTO85_08285</name>
</gene>
<feature type="region of interest" description="Disordered" evidence="1">
    <location>
        <begin position="343"/>
        <end position="362"/>
    </location>
</feature>
<dbReference type="AlphaFoldDB" id="A0A7H9EAW9"/>
<protein>
    <submittedName>
        <fullName evidence="2">Replication protein</fullName>
    </submittedName>
</protein>
<dbReference type="Proteomes" id="UP000510660">
    <property type="component" value="Chromosome"/>
</dbReference>
<evidence type="ECO:0000313" key="2">
    <source>
        <dbReference type="EMBL" id="QLL74345.1"/>
    </source>
</evidence>
<accession>A0A7H9EAW9</accession>
<dbReference type="RefSeq" id="WP_180860438.1">
    <property type="nucleotide sequence ID" value="NZ_CP047415.1"/>
</dbReference>